<dbReference type="InterPro" id="IPR018060">
    <property type="entry name" value="HTH_AraC"/>
</dbReference>
<dbReference type="OrthoDB" id="1007602at2"/>
<sequence>MFLLEIDNFMILMDYFLIFKKNTMRKKDTFTGEKILVIPKKSTKILKKNQFTKDLYVTDIGFFPNAKYHYRERNKDCSEYILIFCVKGSGWIEVNGKRDFLLKNHYHIIPRNTSHKYASNHDDPWSIYWVHFSGENTNHFVLPQDYPRILNDNTNSKLEDRIHLFEEIYYTLEEGFSLNNLEYSSVLIINLLGSLKYLSLYRKSREIYKKDPISKTTVYMKDNLNKNITVHDLAVHCGLSVSHFCLLFKKRTDHSPIEHLTILRIQKACHLLDFSSLRINEIARAIGYDDPYYFTRVFKNIMGKSPSSYRLKKD</sequence>
<dbReference type="PANTHER" id="PTHR43280:SF30">
    <property type="entry name" value="MMSAB OPERON REGULATORY PROTEIN"/>
    <property type="match status" value="1"/>
</dbReference>
<reference evidence="5 6" key="1">
    <citation type="submission" date="2019-04" db="EMBL/GenBank/DDBJ databases">
        <authorList>
            <person name="Liu A."/>
        </authorList>
    </citation>
    <scope>NUCLEOTIDE SEQUENCE [LARGE SCALE GENOMIC DNA]</scope>
    <source>
        <strain evidence="5 6">RZ03</strain>
    </source>
</reference>
<dbReference type="CDD" id="cd06986">
    <property type="entry name" value="cupin_MmsR-like_N"/>
    <property type="match status" value="1"/>
</dbReference>
<dbReference type="Pfam" id="PF12833">
    <property type="entry name" value="HTH_18"/>
    <property type="match status" value="1"/>
</dbReference>
<evidence type="ECO:0000313" key="6">
    <source>
        <dbReference type="Proteomes" id="UP000307602"/>
    </source>
</evidence>
<dbReference type="GO" id="GO:0003700">
    <property type="term" value="F:DNA-binding transcription factor activity"/>
    <property type="evidence" value="ECO:0007669"/>
    <property type="project" value="InterPro"/>
</dbReference>
<dbReference type="Pfam" id="PF02311">
    <property type="entry name" value="AraC_binding"/>
    <property type="match status" value="1"/>
</dbReference>
<dbReference type="PRINTS" id="PR00032">
    <property type="entry name" value="HTHARAC"/>
</dbReference>
<dbReference type="SUPFAM" id="SSF51215">
    <property type="entry name" value="Regulatory protein AraC"/>
    <property type="match status" value="1"/>
</dbReference>
<keyword evidence="1" id="KW-0805">Transcription regulation</keyword>
<dbReference type="PROSITE" id="PS01124">
    <property type="entry name" value="HTH_ARAC_FAMILY_2"/>
    <property type="match status" value="1"/>
</dbReference>
<dbReference type="PROSITE" id="PS00041">
    <property type="entry name" value="HTH_ARAC_FAMILY_1"/>
    <property type="match status" value="1"/>
</dbReference>
<dbReference type="Gene3D" id="2.60.120.280">
    <property type="entry name" value="Regulatory protein AraC"/>
    <property type="match status" value="1"/>
</dbReference>
<dbReference type="AlphaFoldDB" id="A0A4V3P574"/>
<evidence type="ECO:0000313" key="5">
    <source>
        <dbReference type="EMBL" id="TGV04214.1"/>
    </source>
</evidence>
<evidence type="ECO:0000259" key="4">
    <source>
        <dbReference type="PROSITE" id="PS01124"/>
    </source>
</evidence>
<keyword evidence="3" id="KW-0804">Transcription</keyword>
<proteinExistence type="predicted"/>
<dbReference type="Proteomes" id="UP000307602">
    <property type="component" value="Unassembled WGS sequence"/>
</dbReference>
<protein>
    <submittedName>
        <fullName evidence="5">AraC family transcriptional regulator</fullName>
    </submittedName>
</protein>
<comment type="caution">
    <text evidence="5">The sequence shown here is derived from an EMBL/GenBank/DDBJ whole genome shotgun (WGS) entry which is preliminary data.</text>
</comment>
<gene>
    <name evidence="5" type="ORF">EM932_03490</name>
</gene>
<dbReference type="InterPro" id="IPR003313">
    <property type="entry name" value="AraC-bd"/>
</dbReference>
<accession>A0A4V3P574</accession>
<keyword evidence="6" id="KW-1185">Reference proteome</keyword>
<evidence type="ECO:0000256" key="3">
    <source>
        <dbReference type="ARBA" id="ARBA00023163"/>
    </source>
</evidence>
<dbReference type="InterPro" id="IPR009057">
    <property type="entry name" value="Homeodomain-like_sf"/>
</dbReference>
<dbReference type="PANTHER" id="PTHR43280">
    <property type="entry name" value="ARAC-FAMILY TRANSCRIPTIONAL REGULATOR"/>
    <property type="match status" value="1"/>
</dbReference>
<feature type="domain" description="HTH araC/xylS-type" evidence="4">
    <location>
        <begin position="214"/>
        <end position="312"/>
    </location>
</feature>
<dbReference type="GO" id="GO:0043565">
    <property type="term" value="F:sequence-specific DNA binding"/>
    <property type="evidence" value="ECO:0007669"/>
    <property type="project" value="InterPro"/>
</dbReference>
<evidence type="ECO:0000256" key="1">
    <source>
        <dbReference type="ARBA" id="ARBA00023015"/>
    </source>
</evidence>
<evidence type="ECO:0000256" key="2">
    <source>
        <dbReference type="ARBA" id="ARBA00023125"/>
    </source>
</evidence>
<dbReference type="InterPro" id="IPR037923">
    <property type="entry name" value="HTH-like"/>
</dbReference>
<organism evidence="5 6">
    <name type="scientific">Flavivirga rizhaonensis</name>
    <dbReference type="NCBI Taxonomy" id="2559571"/>
    <lineage>
        <taxon>Bacteria</taxon>
        <taxon>Pseudomonadati</taxon>
        <taxon>Bacteroidota</taxon>
        <taxon>Flavobacteriia</taxon>
        <taxon>Flavobacteriales</taxon>
        <taxon>Flavobacteriaceae</taxon>
        <taxon>Flavivirga</taxon>
    </lineage>
</organism>
<dbReference type="InterPro" id="IPR020449">
    <property type="entry name" value="Tscrpt_reg_AraC-type_HTH"/>
</dbReference>
<dbReference type="EMBL" id="SRSO01000003">
    <property type="protein sequence ID" value="TGV04214.1"/>
    <property type="molecule type" value="Genomic_DNA"/>
</dbReference>
<dbReference type="InterPro" id="IPR018062">
    <property type="entry name" value="HTH_AraC-typ_CS"/>
</dbReference>
<dbReference type="SMART" id="SM00342">
    <property type="entry name" value="HTH_ARAC"/>
    <property type="match status" value="1"/>
</dbReference>
<keyword evidence="2" id="KW-0238">DNA-binding</keyword>
<dbReference type="Gene3D" id="1.10.10.60">
    <property type="entry name" value="Homeodomain-like"/>
    <property type="match status" value="2"/>
</dbReference>
<dbReference type="SUPFAM" id="SSF46689">
    <property type="entry name" value="Homeodomain-like"/>
    <property type="match status" value="2"/>
</dbReference>
<name>A0A4V3P574_9FLAO</name>